<evidence type="ECO:0000256" key="3">
    <source>
        <dbReference type="ARBA" id="ARBA00022448"/>
    </source>
</evidence>
<evidence type="ECO:0000256" key="8">
    <source>
        <dbReference type="ARBA" id="ARBA00023098"/>
    </source>
</evidence>
<name>A0ABX6F0Q3_KLUMA</name>
<evidence type="ECO:0000313" key="11">
    <source>
        <dbReference type="EMBL" id="QGN16933.1"/>
    </source>
</evidence>
<protein>
    <recommendedName>
        <fullName evidence="10">Protein ARV</fullName>
    </recommendedName>
</protein>
<keyword evidence="5 10" id="KW-0256">Endoplasmic reticulum</keyword>
<dbReference type="PANTHER" id="PTHR14467:SF0">
    <property type="entry name" value="PROTEIN ARV1"/>
    <property type="match status" value="1"/>
</dbReference>
<dbReference type="InterPro" id="IPR007290">
    <property type="entry name" value="Arv1"/>
</dbReference>
<organism evidence="11 12">
    <name type="scientific">Kluyveromyces marxianus</name>
    <name type="common">Yeast</name>
    <name type="synonym">Candida kefyr</name>
    <dbReference type="NCBI Taxonomy" id="4911"/>
    <lineage>
        <taxon>Eukaryota</taxon>
        <taxon>Fungi</taxon>
        <taxon>Dikarya</taxon>
        <taxon>Ascomycota</taxon>
        <taxon>Saccharomycotina</taxon>
        <taxon>Saccharomycetes</taxon>
        <taxon>Saccharomycetales</taxon>
        <taxon>Saccharomycetaceae</taxon>
        <taxon>Kluyveromyces</taxon>
    </lineage>
</organism>
<evidence type="ECO:0000256" key="4">
    <source>
        <dbReference type="ARBA" id="ARBA00022692"/>
    </source>
</evidence>
<dbReference type="Proteomes" id="UP000422736">
    <property type="component" value="Chromosome 5"/>
</dbReference>
<keyword evidence="10" id="KW-0333">Golgi apparatus</keyword>
<evidence type="ECO:0000256" key="7">
    <source>
        <dbReference type="ARBA" id="ARBA00023055"/>
    </source>
</evidence>
<evidence type="ECO:0000256" key="2">
    <source>
        <dbReference type="ARBA" id="ARBA00009187"/>
    </source>
</evidence>
<feature type="transmembrane region" description="Helical" evidence="10">
    <location>
        <begin position="194"/>
        <end position="215"/>
    </location>
</feature>
<feature type="transmembrane region" description="Helical" evidence="10">
    <location>
        <begin position="253"/>
        <end position="275"/>
    </location>
</feature>
<sequence length="303" mass="35849">MICIQCGCSIDSLYVIYPGNHIRLTDCPQCSHIVDKYVEFDAVLLFIDLLLLKQGAFLHTAVNRLELHLAKFHKWDRSTASGSTLSQRIKILWNNMQNWLMKYDQLNRLQIFIVTFEVYLHWMAAETQMLKYQSVFHVADKLMIREILNSSIWRQYTFFFLQVIIEMLVLHFVFCHLLIKYWKWNATYKIRHDIIHYTITIANSAKIFPILMLIWPYDTLLSTTIIQMLANIYIIEAVHIVTRISYIKITSFLAATLILQYCLIQILLIAMVSGFDTSLTKSYLTWEYKLMLFKMNAKKSLYL</sequence>
<dbReference type="Pfam" id="PF04161">
    <property type="entry name" value="Arv1"/>
    <property type="match status" value="1"/>
</dbReference>
<keyword evidence="9 10" id="KW-0472">Membrane</keyword>
<evidence type="ECO:0000256" key="5">
    <source>
        <dbReference type="ARBA" id="ARBA00022824"/>
    </source>
</evidence>
<keyword evidence="4 10" id="KW-0812">Transmembrane</keyword>
<feature type="transmembrane region" description="Helical" evidence="10">
    <location>
        <begin position="158"/>
        <end position="182"/>
    </location>
</feature>
<dbReference type="PANTHER" id="PTHR14467">
    <property type="entry name" value="ARV1"/>
    <property type="match status" value="1"/>
</dbReference>
<proteinExistence type="inferred from homology"/>
<comment type="subcellular location">
    <subcellularLocation>
        <location evidence="1 10">Endoplasmic reticulum membrane</location>
        <topology evidence="1 10">Multi-pass membrane protein</topology>
    </subcellularLocation>
    <subcellularLocation>
        <location evidence="10">Golgi apparatus membrane</location>
        <topology evidence="10">Multi-pass membrane protein</topology>
    </subcellularLocation>
</comment>
<comment type="function">
    <text evidence="10">Mediator of sterol homeostasis involved in sterol uptake, trafficking and distribution into membranes.</text>
</comment>
<comment type="function">
    <text evidence="10">Regulates also the sphingolipid metabolism.</text>
</comment>
<reference evidence="11 12" key="2">
    <citation type="submission" date="2019-11" db="EMBL/GenBank/DDBJ databases">
        <authorList>
            <person name="Lu H."/>
        </authorList>
    </citation>
    <scope>NUCLEOTIDE SEQUENCE [LARGE SCALE GENOMIC DNA]</scope>
    <source>
        <strain evidence="11 12">FIM1</strain>
    </source>
</reference>
<keyword evidence="12" id="KW-1185">Reference proteome</keyword>
<reference evidence="11 12" key="1">
    <citation type="submission" date="2016-03" db="EMBL/GenBank/DDBJ databases">
        <title>How can Kluyveromyces marxianus grow so fast - potential evolutionary course in Saccharomyces Complex revealed by comparative genomics.</title>
        <authorList>
            <person name="Mo W."/>
            <person name="Lu W."/>
            <person name="Yang X."/>
            <person name="Qi J."/>
            <person name="Lv H."/>
        </authorList>
    </citation>
    <scope>NUCLEOTIDE SEQUENCE [LARGE SCALE GENOMIC DNA]</scope>
    <source>
        <strain evidence="11 12">FIM1</strain>
    </source>
</reference>
<gene>
    <name evidence="11" type="primary">ARV1</name>
    <name evidence="11" type="ORF">FIM1_3660</name>
</gene>
<keyword evidence="10" id="KW-0746">Sphingolipid metabolism</keyword>
<evidence type="ECO:0000256" key="9">
    <source>
        <dbReference type="ARBA" id="ARBA00023136"/>
    </source>
</evidence>
<keyword evidence="7 10" id="KW-0445">Lipid transport</keyword>
<dbReference type="EMBL" id="CP015058">
    <property type="protein sequence ID" value="QGN16933.1"/>
    <property type="molecule type" value="Genomic_DNA"/>
</dbReference>
<evidence type="ECO:0000256" key="6">
    <source>
        <dbReference type="ARBA" id="ARBA00022989"/>
    </source>
</evidence>
<evidence type="ECO:0000313" key="12">
    <source>
        <dbReference type="Proteomes" id="UP000422736"/>
    </source>
</evidence>
<accession>A0ABX6F0Q3</accession>
<feature type="transmembrane region" description="Helical" evidence="10">
    <location>
        <begin position="221"/>
        <end position="241"/>
    </location>
</feature>
<keyword evidence="6 10" id="KW-1133">Transmembrane helix</keyword>
<evidence type="ECO:0000256" key="10">
    <source>
        <dbReference type="RuleBase" id="RU368065"/>
    </source>
</evidence>
<evidence type="ECO:0000256" key="1">
    <source>
        <dbReference type="ARBA" id="ARBA00004477"/>
    </source>
</evidence>
<keyword evidence="3 10" id="KW-0813">Transport</keyword>
<comment type="similarity">
    <text evidence="2 10">Belongs to the ARV1 family.</text>
</comment>
<feature type="transmembrane region" description="Helical" evidence="10">
    <location>
        <begin position="106"/>
        <end position="124"/>
    </location>
</feature>
<keyword evidence="8 10" id="KW-0443">Lipid metabolism</keyword>